<comment type="subcellular location">
    <subcellularLocation>
        <location evidence="2">Cell membrane</location>
        <topology evidence="2">Multi-pass membrane protein</topology>
    </subcellularLocation>
</comment>
<dbReference type="AlphaFoldDB" id="A0A7X0AW80"/>
<dbReference type="GO" id="GO:0046872">
    <property type="term" value="F:metal ion binding"/>
    <property type="evidence" value="ECO:0007669"/>
    <property type="project" value="UniProtKB-KW"/>
</dbReference>
<dbReference type="GO" id="GO:0008237">
    <property type="term" value="F:metallopeptidase activity"/>
    <property type="evidence" value="ECO:0007669"/>
    <property type="project" value="UniProtKB-KW"/>
</dbReference>
<accession>A0A7X0AW80</accession>
<dbReference type="PANTHER" id="PTHR35864">
    <property type="entry name" value="ZINC METALLOPROTEASE MJ0611-RELATED"/>
    <property type="match status" value="1"/>
</dbReference>
<comment type="cofactor">
    <cofactor evidence="1">
        <name>Zn(2+)</name>
        <dbReference type="ChEBI" id="CHEBI:29105"/>
    </cofactor>
</comment>
<proteinExistence type="inferred from homology"/>
<dbReference type="Pfam" id="PF02163">
    <property type="entry name" value="Peptidase_M50"/>
    <property type="match status" value="2"/>
</dbReference>
<keyword evidence="9" id="KW-0862">Zinc</keyword>
<evidence type="ECO:0000256" key="10">
    <source>
        <dbReference type="ARBA" id="ARBA00022989"/>
    </source>
</evidence>
<comment type="similarity">
    <text evidence="3">Belongs to the peptidase M50B family.</text>
</comment>
<feature type="transmembrane region" description="Helical" evidence="13">
    <location>
        <begin position="99"/>
        <end position="119"/>
    </location>
</feature>
<gene>
    <name evidence="15" type="ORF">FHS74_001817</name>
</gene>
<feature type="transmembrane region" description="Helical" evidence="13">
    <location>
        <begin position="139"/>
        <end position="158"/>
    </location>
</feature>
<evidence type="ECO:0000256" key="12">
    <source>
        <dbReference type="ARBA" id="ARBA00023136"/>
    </source>
</evidence>
<evidence type="ECO:0000259" key="14">
    <source>
        <dbReference type="Pfam" id="PF02163"/>
    </source>
</evidence>
<dbReference type="Proteomes" id="UP000539175">
    <property type="component" value="Unassembled WGS sequence"/>
</dbReference>
<dbReference type="CDD" id="cd06158">
    <property type="entry name" value="S2P-M50_like_1"/>
    <property type="match status" value="1"/>
</dbReference>
<dbReference type="InterPro" id="IPR044537">
    <property type="entry name" value="Rip2-like"/>
</dbReference>
<keyword evidence="6 13" id="KW-0812">Transmembrane</keyword>
<dbReference type="EMBL" id="JACIIZ010000004">
    <property type="protein sequence ID" value="MBB6251272.1"/>
    <property type="molecule type" value="Genomic_DNA"/>
</dbReference>
<dbReference type="GO" id="GO:0005886">
    <property type="term" value="C:plasma membrane"/>
    <property type="evidence" value="ECO:0007669"/>
    <property type="project" value="UniProtKB-SubCell"/>
</dbReference>
<evidence type="ECO:0000256" key="5">
    <source>
        <dbReference type="ARBA" id="ARBA00022670"/>
    </source>
</evidence>
<evidence type="ECO:0000256" key="4">
    <source>
        <dbReference type="ARBA" id="ARBA00022475"/>
    </source>
</evidence>
<feature type="transmembrane region" description="Helical" evidence="13">
    <location>
        <begin position="9"/>
        <end position="27"/>
    </location>
</feature>
<keyword evidence="7" id="KW-0479">Metal-binding</keyword>
<keyword evidence="4" id="KW-1003">Cell membrane</keyword>
<sequence>MDITTLQDLALTLTVIALPMIIAITMHEAAHGWVAMKLGDPTAYRLGRVSFNPAKHIDPFGTVILPAALFLSTGAMFGWAKPVPVDFRNLRKPRRDMILVALAGPMTNILLALVCLLLLKVVGFLPGAGQAWVGQNLTAGIQINLFLAVFNMLPIPPLDGGRVVTGLLPPRLGQRFAALEDKGMMILLTAFFLLPYLFDHMGLGNLNPMRWLVGVPVALLYDVLMKVTGLN</sequence>
<dbReference type="InterPro" id="IPR052348">
    <property type="entry name" value="Metallopeptidase_M50B"/>
</dbReference>
<keyword evidence="10 13" id="KW-1133">Transmembrane helix</keyword>
<protein>
    <submittedName>
        <fullName evidence="15">Zn-dependent protease</fullName>
    </submittedName>
</protein>
<dbReference type="PANTHER" id="PTHR35864:SF1">
    <property type="entry name" value="ZINC METALLOPROTEASE YWHC-RELATED"/>
    <property type="match status" value="1"/>
</dbReference>
<reference evidence="15 16" key="1">
    <citation type="submission" date="2020-08" db="EMBL/GenBank/DDBJ databases">
        <title>Genomic Encyclopedia of Type Strains, Phase IV (KMG-IV): sequencing the most valuable type-strain genomes for metagenomic binning, comparative biology and taxonomic classification.</title>
        <authorList>
            <person name="Goeker M."/>
        </authorList>
    </citation>
    <scope>NUCLEOTIDE SEQUENCE [LARGE SCALE GENOMIC DNA]</scope>
    <source>
        <strain evidence="15 16">DSM 22198</strain>
    </source>
</reference>
<evidence type="ECO:0000256" key="6">
    <source>
        <dbReference type="ARBA" id="ARBA00022692"/>
    </source>
</evidence>
<feature type="domain" description="Peptidase M50" evidence="14">
    <location>
        <begin position="17"/>
        <end position="119"/>
    </location>
</feature>
<evidence type="ECO:0000256" key="9">
    <source>
        <dbReference type="ARBA" id="ARBA00022833"/>
    </source>
</evidence>
<dbReference type="GO" id="GO:0006508">
    <property type="term" value="P:proteolysis"/>
    <property type="evidence" value="ECO:0007669"/>
    <property type="project" value="UniProtKB-KW"/>
</dbReference>
<feature type="domain" description="Peptidase M50" evidence="14">
    <location>
        <begin position="137"/>
        <end position="175"/>
    </location>
</feature>
<feature type="transmembrane region" description="Helical" evidence="13">
    <location>
        <begin position="179"/>
        <end position="198"/>
    </location>
</feature>
<evidence type="ECO:0000256" key="3">
    <source>
        <dbReference type="ARBA" id="ARBA00007931"/>
    </source>
</evidence>
<evidence type="ECO:0000313" key="15">
    <source>
        <dbReference type="EMBL" id="MBB6251272.1"/>
    </source>
</evidence>
<evidence type="ECO:0000256" key="8">
    <source>
        <dbReference type="ARBA" id="ARBA00022801"/>
    </source>
</evidence>
<evidence type="ECO:0000256" key="13">
    <source>
        <dbReference type="SAM" id="Phobius"/>
    </source>
</evidence>
<keyword evidence="5 15" id="KW-0645">Protease</keyword>
<evidence type="ECO:0000256" key="11">
    <source>
        <dbReference type="ARBA" id="ARBA00023049"/>
    </source>
</evidence>
<dbReference type="InterPro" id="IPR008915">
    <property type="entry name" value="Peptidase_M50"/>
</dbReference>
<keyword evidence="11" id="KW-0482">Metalloprotease</keyword>
<feature type="transmembrane region" description="Helical" evidence="13">
    <location>
        <begin position="60"/>
        <end position="79"/>
    </location>
</feature>
<name>A0A7X0AW80_9PROT</name>
<evidence type="ECO:0000313" key="16">
    <source>
        <dbReference type="Proteomes" id="UP000539175"/>
    </source>
</evidence>
<evidence type="ECO:0000256" key="2">
    <source>
        <dbReference type="ARBA" id="ARBA00004651"/>
    </source>
</evidence>
<evidence type="ECO:0000256" key="1">
    <source>
        <dbReference type="ARBA" id="ARBA00001947"/>
    </source>
</evidence>
<dbReference type="RefSeq" id="WP_246463010.1">
    <property type="nucleotide sequence ID" value="NZ_JACIIZ010000004.1"/>
</dbReference>
<organism evidence="15 16">
    <name type="scientific">Nitrospirillum iridis</name>
    <dbReference type="NCBI Taxonomy" id="765888"/>
    <lineage>
        <taxon>Bacteria</taxon>
        <taxon>Pseudomonadati</taxon>
        <taxon>Pseudomonadota</taxon>
        <taxon>Alphaproteobacteria</taxon>
        <taxon>Rhodospirillales</taxon>
        <taxon>Azospirillaceae</taxon>
        <taxon>Nitrospirillum</taxon>
    </lineage>
</organism>
<keyword evidence="16" id="KW-1185">Reference proteome</keyword>
<keyword evidence="12 13" id="KW-0472">Membrane</keyword>
<keyword evidence="8" id="KW-0378">Hydrolase</keyword>
<comment type="caution">
    <text evidence="15">The sequence shown here is derived from an EMBL/GenBank/DDBJ whole genome shotgun (WGS) entry which is preliminary data.</text>
</comment>
<evidence type="ECO:0000256" key="7">
    <source>
        <dbReference type="ARBA" id="ARBA00022723"/>
    </source>
</evidence>